<evidence type="ECO:0008006" key="8">
    <source>
        <dbReference type="Google" id="ProtNLM"/>
    </source>
</evidence>
<sequence length="596" mass="65201">MTTRALQSCSRRTVLSLLAGGMLVMPGCVSSWFHDEEDIPVVDNSPAEWELSRVVGDLSVPVGLNTAKIQGVSMVAGLDNTGSDPPPSPLQEALINEMRIRKIANPNTELASPRTSLVVAEAFIPPGARAGQRVDIRVVAPRDSETTSLAGGWMLEVSLSESAVLEGRLRTGETFARGYGAVLTDDIREGREDSELLRKRGLILGGGLLKKDRPIGLAMRADDVSIQASARVGQAINARFFSYQNGGGKTGVANPVDDKRVELRVHPKYYDNVRRFVRVVRYIPIGDTTEERLQRIQNAEAELMIPESAESAAMKLEALGKDSLDSLKKGLVSKSPLVRFSASEALAYLDDPAALPGLTEAARSESEFRHRAYLAMGTLDDLAVIDELEGLLHCESAEARYGAFETLLKKTGKSPIVRGIDMKGKFVFHPVRSNATPLIHFRLTERAEVVVFGDNIPVRTDCVLLMPKGLTITGTPDGKIKVTRVVAGQESRAFMCEPSVGEVIKGVVDADGDYPEVMKVIYSLKQQGTIDARVESDSLAHSDRVYYLDREEGIDSDYSADEELEDEAVEEDTEAAESEEFVASEKSGEKTWWRFW</sequence>
<dbReference type="GO" id="GO:0009428">
    <property type="term" value="C:bacterial-type flagellum basal body, distal rod, P ring"/>
    <property type="evidence" value="ECO:0007669"/>
    <property type="project" value="InterPro"/>
</dbReference>
<dbReference type="AlphaFoldDB" id="A0A2S8GRN1"/>
<evidence type="ECO:0000256" key="2">
    <source>
        <dbReference type="ARBA" id="ARBA00004117"/>
    </source>
</evidence>
<proteinExistence type="predicted"/>
<evidence type="ECO:0000256" key="1">
    <source>
        <dbReference type="ARBA" id="ARBA00002591"/>
    </source>
</evidence>
<organism evidence="6 7">
    <name type="scientific">Blastopirellula marina</name>
    <dbReference type="NCBI Taxonomy" id="124"/>
    <lineage>
        <taxon>Bacteria</taxon>
        <taxon>Pseudomonadati</taxon>
        <taxon>Planctomycetota</taxon>
        <taxon>Planctomycetia</taxon>
        <taxon>Pirellulales</taxon>
        <taxon>Pirellulaceae</taxon>
        <taxon>Blastopirellula</taxon>
    </lineage>
</organism>
<dbReference type="GO" id="GO:0071973">
    <property type="term" value="P:bacterial-type flagellum-dependent cell motility"/>
    <property type="evidence" value="ECO:0007669"/>
    <property type="project" value="InterPro"/>
</dbReference>
<feature type="region of interest" description="Disordered" evidence="5">
    <location>
        <begin position="554"/>
        <end position="582"/>
    </location>
</feature>
<protein>
    <recommendedName>
        <fullName evidence="8">Flagellar biosynthesis protein FlgI</fullName>
    </recommendedName>
</protein>
<dbReference type="InterPro" id="IPR004155">
    <property type="entry name" value="PBS_lyase_HEAT"/>
</dbReference>
<dbReference type="GO" id="GO:0030288">
    <property type="term" value="C:outer membrane-bounded periplasmic space"/>
    <property type="evidence" value="ECO:0007669"/>
    <property type="project" value="InterPro"/>
</dbReference>
<comment type="caution">
    <text evidence="6">The sequence shown here is derived from an EMBL/GenBank/DDBJ whole genome shotgun (WGS) entry which is preliminary data.</text>
</comment>
<name>A0A2S8GRN1_9BACT</name>
<evidence type="ECO:0000256" key="3">
    <source>
        <dbReference type="ARBA" id="ARBA00022729"/>
    </source>
</evidence>
<evidence type="ECO:0000256" key="4">
    <source>
        <dbReference type="ARBA" id="ARBA00023143"/>
    </source>
</evidence>
<dbReference type="Pfam" id="PF02119">
    <property type="entry name" value="FlgI"/>
    <property type="match status" value="1"/>
</dbReference>
<dbReference type="Pfam" id="PF13646">
    <property type="entry name" value="HEAT_2"/>
    <property type="match status" value="1"/>
</dbReference>
<dbReference type="SUPFAM" id="SSF48371">
    <property type="entry name" value="ARM repeat"/>
    <property type="match status" value="1"/>
</dbReference>
<comment type="subcellular location">
    <subcellularLocation>
        <location evidence="2">Bacterial flagellum basal body</location>
    </subcellularLocation>
</comment>
<keyword evidence="4" id="KW-0975">Bacterial flagellum</keyword>
<reference evidence="6 7" key="1">
    <citation type="submission" date="2018-02" db="EMBL/GenBank/DDBJ databases">
        <title>Comparative genomes isolates from brazilian mangrove.</title>
        <authorList>
            <person name="Araujo J.E."/>
            <person name="Taketani R.G."/>
            <person name="Silva M.C.P."/>
            <person name="Loureco M.V."/>
            <person name="Andreote F.D."/>
        </authorList>
    </citation>
    <scope>NUCLEOTIDE SEQUENCE [LARGE SCALE GENOMIC DNA]</scope>
    <source>
        <strain evidence="6 7">Nap-Phe MGV</strain>
    </source>
</reference>
<dbReference type="Gene3D" id="1.25.10.10">
    <property type="entry name" value="Leucine-rich Repeat Variant"/>
    <property type="match status" value="1"/>
</dbReference>
<accession>A0A2S8GRN1</accession>
<dbReference type="InterPro" id="IPR001782">
    <property type="entry name" value="Flag_FlgI"/>
</dbReference>
<dbReference type="SMART" id="SM00567">
    <property type="entry name" value="EZ_HEAT"/>
    <property type="match status" value="2"/>
</dbReference>
<dbReference type="Proteomes" id="UP000237819">
    <property type="component" value="Unassembled WGS sequence"/>
</dbReference>
<dbReference type="PANTHER" id="PTHR30381:SF0">
    <property type="entry name" value="FLAGELLAR P-RING PROTEIN"/>
    <property type="match status" value="1"/>
</dbReference>
<evidence type="ECO:0000313" key="6">
    <source>
        <dbReference type="EMBL" id="PQO46684.1"/>
    </source>
</evidence>
<keyword evidence="3" id="KW-0732">Signal</keyword>
<dbReference type="GO" id="GO:0005198">
    <property type="term" value="F:structural molecule activity"/>
    <property type="evidence" value="ECO:0007669"/>
    <property type="project" value="InterPro"/>
</dbReference>
<dbReference type="InterPro" id="IPR016024">
    <property type="entry name" value="ARM-type_fold"/>
</dbReference>
<gene>
    <name evidence="6" type="ORF">C5Y93_07565</name>
</gene>
<dbReference type="PRINTS" id="PR01010">
    <property type="entry name" value="FLGPRINGFLGI"/>
</dbReference>
<comment type="function">
    <text evidence="1">Assembles around the rod to form the L-ring and probably protects the motor/basal body from shearing forces during rotation.</text>
</comment>
<evidence type="ECO:0000256" key="5">
    <source>
        <dbReference type="SAM" id="MobiDB-lite"/>
    </source>
</evidence>
<dbReference type="PANTHER" id="PTHR30381">
    <property type="entry name" value="FLAGELLAR P-RING PERIPLASMIC PROTEIN FLGI"/>
    <property type="match status" value="1"/>
</dbReference>
<evidence type="ECO:0000313" key="7">
    <source>
        <dbReference type="Proteomes" id="UP000237819"/>
    </source>
</evidence>
<dbReference type="InterPro" id="IPR011989">
    <property type="entry name" value="ARM-like"/>
</dbReference>
<dbReference type="EMBL" id="PUHZ01000008">
    <property type="protein sequence ID" value="PQO46684.1"/>
    <property type="molecule type" value="Genomic_DNA"/>
</dbReference>